<dbReference type="SUPFAM" id="SSF69572">
    <property type="entry name" value="Activating enzymes of the ubiquitin-like proteins"/>
    <property type="match status" value="1"/>
</dbReference>
<dbReference type="InterPro" id="IPR035985">
    <property type="entry name" value="Ubiquitin-activating_enz"/>
</dbReference>
<evidence type="ECO:0000313" key="2">
    <source>
        <dbReference type="EMBL" id="CAH1452061.1"/>
    </source>
</evidence>
<comment type="caution">
    <text evidence="2">The sequence shown here is derived from an EMBL/GenBank/DDBJ whole genome shotgun (WGS) entry which is preliminary data.</text>
</comment>
<evidence type="ECO:0000259" key="1">
    <source>
        <dbReference type="Pfam" id="PF00899"/>
    </source>
</evidence>
<organism evidence="2 3">
    <name type="scientific">Lactuca virosa</name>
    <dbReference type="NCBI Taxonomy" id="75947"/>
    <lineage>
        <taxon>Eukaryota</taxon>
        <taxon>Viridiplantae</taxon>
        <taxon>Streptophyta</taxon>
        <taxon>Embryophyta</taxon>
        <taxon>Tracheophyta</taxon>
        <taxon>Spermatophyta</taxon>
        <taxon>Magnoliopsida</taxon>
        <taxon>eudicotyledons</taxon>
        <taxon>Gunneridae</taxon>
        <taxon>Pentapetalae</taxon>
        <taxon>asterids</taxon>
        <taxon>campanulids</taxon>
        <taxon>Asterales</taxon>
        <taxon>Asteraceae</taxon>
        <taxon>Cichorioideae</taxon>
        <taxon>Cichorieae</taxon>
        <taxon>Lactucinae</taxon>
        <taxon>Lactuca</taxon>
    </lineage>
</organism>
<dbReference type="GO" id="GO:0061504">
    <property type="term" value="P:cyclic threonylcarbamoyladenosine biosynthetic process"/>
    <property type="evidence" value="ECO:0007669"/>
    <property type="project" value="TreeGrafter"/>
</dbReference>
<evidence type="ECO:0000313" key="3">
    <source>
        <dbReference type="Proteomes" id="UP001157418"/>
    </source>
</evidence>
<dbReference type="GO" id="GO:0061503">
    <property type="term" value="F:tRNA threonylcarbamoyladenosine dehydratase"/>
    <property type="evidence" value="ECO:0007669"/>
    <property type="project" value="TreeGrafter"/>
</dbReference>
<dbReference type="PANTHER" id="PTHR43267">
    <property type="entry name" value="TRNA THREONYLCARBAMOYLADENOSINE DEHYDRATASE"/>
    <property type="match status" value="1"/>
</dbReference>
<dbReference type="EMBL" id="CAKMRJ010005745">
    <property type="protein sequence ID" value="CAH1452061.1"/>
    <property type="molecule type" value="Genomic_DNA"/>
</dbReference>
<accession>A0AAU9PQX6</accession>
<dbReference type="Pfam" id="PF00899">
    <property type="entry name" value="ThiF"/>
    <property type="match status" value="1"/>
</dbReference>
<dbReference type="PANTHER" id="PTHR43267:SF1">
    <property type="entry name" value="TRNA THREONYLCARBAMOYLADENOSINE DEHYDRATASE"/>
    <property type="match status" value="1"/>
</dbReference>
<dbReference type="InterPro" id="IPR000594">
    <property type="entry name" value="ThiF_NAD_FAD-bd"/>
</dbReference>
<dbReference type="Proteomes" id="UP001157418">
    <property type="component" value="Unassembled WGS sequence"/>
</dbReference>
<gene>
    <name evidence="2" type="ORF">LVIROSA_LOCUS37385</name>
</gene>
<proteinExistence type="predicted"/>
<dbReference type="Gene3D" id="3.40.50.720">
    <property type="entry name" value="NAD(P)-binding Rossmann-like Domain"/>
    <property type="match status" value="1"/>
</dbReference>
<dbReference type="AlphaFoldDB" id="A0AAU9PQX6"/>
<sequence>MPSSRDSVCQADSLYVEPIPHKLRMFSKISLFQQNFTSVIFTTTISPPSSFFQWGFLFYLSRSRILLRNETAALIACSWHCSGWGIGGVGSVAAEVLTRCGIGRLLLHDYETVELANINRLLFLPEQVGITKTDVAVQTLSEINPDVVLEEINNKSYPKLWRHAVD</sequence>
<feature type="domain" description="THIF-type NAD/FAD binding fold" evidence="1">
    <location>
        <begin position="85"/>
        <end position="155"/>
    </location>
</feature>
<keyword evidence="3" id="KW-1185">Reference proteome</keyword>
<dbReference type="GO" id="GO:0008641">
    <property type="term" value="F:ubiquitin-like modifier activating enzyme activity"/>
    <property type="evidence" value="ECO:0007669"/>
    <property type="project" value="InterPro"/>
</dbReference>
<name>A0AAU9PQX6_9ASTR</name>
<protein>
    <recommendedName>
        <fullName evidence="1">THIF-type NAD/FAD binding fold domain-containing protein</fullName>
    </recommendedName>
</protein>
<dbReference type="InterPro" id="IPR045886">
    <property type="entry name" value="ThiF/MoeB/HesA"/>
</dbReference>
<reference evidence="2 3" key="1">
    <citation type="submission" date="2022-01" db="EMBL/GenBank/DDBJ databases">
        <authorList>
            <person name="Xiong W."/>
            <person name="Schranz E."/>
        </authorList>
    </citation>
    <scope>NUCLEOTIDE SEQUENCE [LARGE SCALE GENOMIC DNA]</scope>
</reference>